<dbReference type="AlphaFoldDB" id="Q9YFH2"/>
<dbReference type="PANTHER" id="PTHR30632:SF0">
    <property type="entry name" value="SULFATE-BINDING PROTEIN"/>
    <property type="match status" value="1"/>
</dbReference>
<dbReference type="KEGG" id="ape:APE_0272.1"/>
<dbReference type="GO" id="GO:0015689">
    <property type="term" value="P:molybdate ion transport"/>
    <property type="evidence" value="ECO:0007669"/>
    <property type="project" value="InterPro"/>
</dbReference>
<dbReference type="Gene3D" id="3.40.190.10">
    <property type="entry name" value="Periplasmic binding protein-like II"/>
    <property type="match status" value="2"/>
</dbReference>
<dbReference type="InterPro" id="IPR005950">
    <property type="entry name" value="ModA"/>
</dbReference>
<sequence>MSVPKLVFAALLLLSFSLVLAAILGVFMSDDAVEVLVFADRTLQAPLEEVLSSFSRERGVNVSYVYGSSGFVLAQLELRGNGDLYVSDGWEFAVKGVEEGLLDKEYFTVVGCIRLALIVEKGNPKGVSSLRDALERDDVTVALGNPEHVTAGVLAWRLLEELGLEEAAVKGIGDGRVVLVDSASQAAYYVATGLADAAVTFNVYTVLMGDKVEEVYDGAVASVKAPVVVALPVNRGPLAEDLFRFVVEHSYVFADYGVEVGGSC</sequence>
<evidence type="ECO:0000313" key="3">
    <source>
        <dbReference type="EMBL" id="BAA79189.2"/>
    </source>
</evidence>
<dbReference type="SUPFAM" id="SSF53850">
    <property type="entry name" value="Periplasmic binding protein-like II"/>
    <property type="match status" value="1"/>
</dbReference>
<proteinExistence type="predicted"/>
<evidence type="ECO:0000256" key="2">
    <source>
        <dbReference type="ARBA" id="ARBA00022729"/>
    </source>
</evidence>
<accession>Q9YFH2</accession>
<dbReference type="PANTHER" id="PTHR30632">
    <property type="entry name" value="MOLYBDATE-BINDING PERIPLASMIC PROTEIN"/>
    <property type="match status" value="1"/>
</dbReference>
<reference evidence="3 4" key="1">
    <citation type="journal article" date="1999" name="DNA Res.">
        <title>Complete genome sequence of an aerobic hyper-thermophilic crenarchaeon, Aeropyrum pernix K1.</title>
        <authorList>
            <person name="Kawarabayasi Y."/>
            <person name="Hino Y."/>
            <person name="Horikawa H."/>
            <person name="Yamazaki S."/>
            <person name="Haikawa Y."/>
            <person name="Jin-no K."/>
            <person name="Takahashi M."/>
            <person name="Sekine M."/>
            <person name="Baba S."/>
            <person name="Ankai A."/>
            <person name="Kosugi H."/>
            <person name="Hosoyama A."/>
            <person name="Fukui S."/>
            <person name="Nagai Y."/>
            <person name="Nishijima K."/>
            <person name="Nakazawa H."/>
            <person name="Takamiya M."/>
            <person name="Masuda S."/>
            <person name="Funahashi T."/>
            <person name="Tanaka T."/>
            <person name="Kudoh Y."/>
            <person name="Yamazaki J."/>
            <person name="Kushida N."/>
            <person name="Oguchi A."/>
            <person name="Aoki K."/>
            <person name="Kubota K."/>
            <person name="Nakamura Y."/>
            <person name="Nomura N."/>
            <person name="Sako Y."/>
            <person name="Kikuchi H."/>
        </authorList>
    </citation>
    <scope>NUCLEOTIDE SEQUENCE [LARGE SCALE GENOMIC DNA]</scope>
    <source>
        <strain evidence="4">ATCC 700893 / DSM 11879 / JCM 9820 / NBRC 100138 / K1</strain>
    </source>
</reference>
<dbReference type="EnsemblBacteria" id="BAA79189">
    <property type="protein sequence ID" value="BAA79189"/>
    <property type="gene ID" value="APE_0272.1"/>
</dbReference>
<dbReference type="EMBL" id="BA000002">
    <property type="protein sequence ID" value="BAA79189.2"/>
    <property type="molecule type" value="Genomic_DNA"/>
</dbReference>
<dbReference type="GO" id="GO:0046872">
    <property type="term" value="F:metal ion binding"/>
    <property type="evidence" value="ECO:0007669"/>
    <property type="project" value="UniProtKB-KW"/>
</dbReference>
<gene>
    <name evidence="3" type="primary">modA</name>
    <name evidence="3" type="ordered locus">APE_0272.1</name>
</gene>
<evidence type="ECO:0000313" key="4">
    <source>
        <dbReference type="Proteomes" id="UP000002518"/>
    </source>
</evidence>
<dbReference type="GO" id="GO:0030973">
    <property type="term" value="F:molybdate ion binding"/>
    <property type="evidence" value="ECO:0007669"/>
    <property type="project" value="TreeGrafter"/>
</dbReference>
<dbReference type="Pfam" id="PF13531">
    <property type="entry name" value="SBP_bac_11"/>
    <property type="match status" value="1"/>
</dbReference>
<dbReference type="NCBIfam" id="TIGR01256">
    <property type="entry name" value="modA"/>
    <property type="match status" value="1"/>
</dbReference>
<evidence type="ECO:0000256" key="1">
    <source>
        <dbReference type="ARBA" id="ARBA00022723"/>
    </source>
</evidence>
<dbReference type="PIR" id="C72786">
    <property type="entry name" value="C72786"/>
</dbReference>
<dbReference type="eggNOG" id="arCOG00219">
    <property type="taxonomic scope" value="Archaea"/>
</dbReference>
<dbReference type="STRING" id="272557.APE_0272.1"/>
<name>Q9YFH2_AERPE</name>
<dbReference type="InterPro" id="IPR050682">
    <property type="entry name" value="ModA/WtpA"/>
</dbReference>
<organism evidence="3 4">
    <name type="scientific">Aeropyrum pernix (strain ATCC 700893 / DSM 11879 / JCM 9820 / NBRC 100138 / K1)</name>
    <dbReference type="NCBI Taxonomy" id="272557"/>
    <lineage>
        <taxon>Archaea</taxon>
        <taxon>Thermoproteota</taxon>
        <taxon>Thermoprotei</taxon>
        <taxon>Desulfurococcales</taxon>
        <taxon>Desulfurococcaceae</taxon>
        <taxon>Aeropyrum</taxon>
    </lineage>
</organism>
<keyword evidence="1" id="KW-0479">Metal-binding</keyword>
<keyword evidence="2" id="KW-0732">Signal</keyword>
<dbReference type="Proteomes" id="UP000002518">
    <property type="component" value="Chromosome"/>
</dbReference>
<protein>
    <submittedName>
        <fullName evidence="3">Molybdate ABC transporter, molybdate-binding protein ModA</fullName>
    </submittedName>
</protein>
<keyword evidence="4" id="KW-1185">Reference proteome</keyword>